<keyword evidence="6 9" id="KW-1133">Transmembrane helix</keyword>
<feature type="transmembrane region" description="Helical" evidence="9">
    <location>
        <begin position="110"/>
        <end position="133"/>
    </location>
</feature>
<evidence type="ECO:0000256" key="2">
    <source>
        <dbReference type="ARBA" id="ARBA00022448"/>
    </source>
</evidence>
<sequence>MAPETALQMASDMTPEMGPAVERLVFLLSTGLARGAVLALFALSLVIVYRAARAVNFAQAAMAIVPVYVAFAVTSASGSYWLGLVCALVTGALLGAVVERRLLRLVPQDNPLPGIIVAIGLVMVLQAGLAIAFGPDHRPVHAPFSQRPFDVGGVSVLSPYDLFVLIVAAAVMGGFAILFNRTSIGLQLRAAAFAPETSRLLGVRVPRMVTLGWMLSIATAALAALLLVPTGLGLDPHAADVLFVNAFAAAVIGGLDSPVGALVAGLVVGVLASLVTGYASAATAPLAVLALLTVVLLVRPHGLFAAREARTA</sequence>
<comment type="caution">
    <text evidence="10">The sequence shown here is derived from an EMBL/GenBank/DDBJ whole genome shotgun (WGS) entry which is preliminary data.</text>
</comment>
<evidence type="ECO:0000256" key="7">
    <source>
        <dbReference type="ARBA" id="ARBA00023136"/>
    </source>
</evidence>
<feature type="transmembrane region" description="Helical" evidence="9">
    <location>
        <begin position="24"/>
        <end position="48"/>
    </location>
</feature>
<dbReference type="Proteomes" id="UP001596011">
    <property type="component" value="Unassembled WGS sequence"/>
</dbReference>
<keyword evidence="11" id="KW-1185">Reference proteome</keyword>
<evidence type="ECO:0000313" key="10">
    <source>
        <dbReference type="EMBL" id="MFC4627069.1"/>
    </source>
</evidence>
<keyword evidence="7 9" id="KW-0472">Membrane</keyword>
<evidence type="ECO:0000256" key="4">
    <source>
        <dbReference type="ARBA" id="ARBA00022692"/>
    </source>
</evidence>
<feature type="transmembrane region" description="Helical" evidence="9">
    <location>
        <begin position="55"/>
        <end position="74"/>
    </location>
</feature>
<evidence type="ECO:0000256" key="9">
    <source>
        <dbReference type="SAM" id="Phobius"/>
    </source>
</evidence>
<dbReference type="PANTHER" id="PTHR11795">
    <property type="entry name" value="BRANCHED-CHAIN AMINO ACID TRANSPORT SYSTEM PERMEASE PROTEIN LIVH"/>
    <property type="match status" value="1"/>
</dbReference>
<dbReference type="InterPro" id="IPR052157">
    <property type="entry name" value="BCAA_transport_permease"/>
</dbReference>
<evidence type="ECO:0000256" key="8">
    <source>
        <dbReference type="ARBA" id="ARBA00037998"/>
    </source>
</evidence>
<keyword evidence="5" id="KW-0029">Amino-acid transport</keyword>
<feature type="transmembrane region" description="Helical" evidence="9">
    <location>
        <begin position="208"/>
        <end position="232"/>
    </location>
</feature>
<name>A0ABV9HAW1_9MICO</name>
<dbReference type="EMBL" id="JBHSFI010000001">
    <property type="protein sequence ID" value="MFC4627069.1"/>
    <property type="molecule type" value="Genomic_DNA"/>
</dbReference>
<evidence type="ECO:0000256" key="6">
    <source>
        <dbReference type="ARBA" id="ARBA00022989"/>
    </source>
</evidence>
<evidence type="ECO:0000256" key="5">
    <source>
        <dbReference type="ARBA" id="ARBA00022970"/>
    </source>
</evidence>
<proteinExistence type="inferred from homology"/>
<feature type="transmembrane region" description="Helical" evidence="9">
    <location>
        <begin position="162"/>
        <end position="179"/>
    </location>
</feature>
<keyword evidence="2" id="KW-0813">Transport</keyword>
<organism evidence="10 11">
    <name type="scientific">Promicromonospora alba</name>
    <dbReference type="NCBI Taxonomy" id="1616110"/>
    <lineage>
        <taxon>Bacteria</taxon>
        <taxon>Bacillati</taxon>
        <taxon>Actinomycetota</taxon>
        <taxon>Actinomycetes</taxon>
        <taxon>Micrococcales</taxon>
        <taxon>Promicromonosporaceae</taxon>
        <taxon>Promicromonospora</taxon>
    </lineage>
</organism>
<accession>A0ABV9HAW1</accession>
<dbReference type="RefSeq" id="WP_377131800.1">
    <property type="nucleotide sequence ID" value="NZ_JBHSFI010000001.1"/>
</dbReference>
<dbReference type="PANTHER" id="PTHR11795:SF450">
    <property type="entry name" value="ABC TRANSPORTER PERMEASE PROTEIN"/>
    <property type="match status" value="1"/>
</dbReference>
<keyword evidence="4 9" id="KW-0812">Transmembrane</keyword>
<evidence type="ECO:0000256" key="1">
    <source>
        <dbReference type="ARBA" id="ARBA00004651"/>
    </source>
</evidence>
<feature type="transmembrane region" description="Helical" evidence="9">
    <location>
        <begin position="286"/>
        <end position="306"/>
    </location>
</feature>
<evidence type="ECO:0000313" key="11">
    <source>
        <dbReference type="Proteomes" id="UP001596011"/>
    </source>
</evidence>
<evidence type="ECO:0000256" key="3">
    <source>
        <dbReference type="ARBA" id="ARBA00022475"/>
    </source>
</evidence>
<gene>
    <name evidence="10" type="ORF">ACFO6V_02405</name>
</gene>
<dbReference type="CDD" id="cd06582">
    <property type="entry name" value="TM_PBP1_LivH_like"/>
    <property type="match status" value="1"/>
</dbReference>
<comment type="similarity">
    <text evidence="8">Belongs to the binding-protein-dependent transport system permease family. LivHM subfamily.</text>
</comment>
<reference evidence="11" key="1">
    <citation type="journal article" date="2019" name="Int. J. Syst. Evol. Microbiol.">
        <title>The Global Catalogue of Microorganisms (GCM) 10K type strain sequencing project: providing services to taxonomists for standard genome sequencing and annotation.</title>
        <authorList>
            <consortium name="The Broad Institute Genomics Platform"/>
            <consortium name="The Broad Institute Genome Sequencing Center for Infectious Disease"/>
            <person name="Wu L."/>
            <person name="Ma J."/>
        </authorList>
    </citation>
    <scope>NUCLEOTIDE SEQUENCE [LARGE SCALE GENOMIC DNA]</scope>
    <source>
        <strain evidence="11">CCUG 42722</strain>
    </source>
</reference>
<comment type="subcellular location">
    <subcellularLocation>
        <location evidence="1">Cell membrane</location>
        <topology evidence="1">Multi-pass membrane protein</topology>
    </subcellularLocation>
</comment>
<protein>
    <submittedName>
        <fullName evidence="10">Branched-chain amino acid ABC transporter permease</fullName>
    </submittedName>
</protein>
<dbReference type="InterPro" id="IPR001851">
    <property type="entry name" value="ABC_transp_permease"/>
</dbReference>
<dbReference type="Pfam" id="PF02653">
    <property type="entry name" value="BPD_transp_2"/>
    <property type="match status" value="1"/>
</dbReference>
<keyword evidence="3" id="KW-1003">Cell membrane</keyword>
<feature type="transmembrane region" description="Helical" evidence="9">
    <location>
        <begin position="80"/>
        <end position="98"/>
    </location>
</feature>